<accession>A0A0G0QNB8</accession>
<organism evidence="3 4">
    <name type="scientific">Candidatus Daviesbacteria bacterium GW2011_GWC2_40_12</name>
    <dbReference type="NCBI Taxonomy" id="1618431"/>
    <lineage>
        <taxon>Bacteria</taxon>
        <taxon>Candidatus Daviesiibacteriota</taxon>
    </lineage>
</organism>
<protein>
    <submittedName>
        <fullName evidence="3">Uncharacterized protein</fullName>
    </submittedName>
</protein>
<keyword evidence="2" id="KW-0812">Transmembrane</keyword>
<dbReference type="Proteomes" id="UP000034881">
    <property type="component" value="Unassembled WGS sequence"/>
</dbReference>
<sequence>MADVVREKEYIPQSSSSDSGGPLGLLIGVIIVVVLIILFFNYLLPVLQKSSAPQINVPGQIDVNVNK</sequence>
<evidence type="ECO:0000256" key="1">
    <source>
        <dbReference type="SAM" id="MobiDB-lite"/>
    </source>
</evidence>
<feature type="compositionally biased region" description="Basic and acidic residues" evidence="1">
    <location>
        <begin position="1"/>
        <end position="10"/>
    </location>
</feature>
<keyword evidence="2" id="KW-1133">Transmembrane helix</keyword>
<gene>
    <name evidence="3" type="ORF">UT77_C0005G0044</name>
</gene>
<reference evidence="3 4" key="1">
    <citation type="journal article" date="2015" name="Nature">
        <title>rRNA introns, odd ribosomes, and small enigmatic genomes across a large radiation of phyla.</title>
        <authorList>
            <person name="Brown C.T."/>
            <person name="Hug L.A."/>
            <person name="Thomas B.C."/>
            <person name="Sharon I."/>
            <person name="Castelle C.J."/>
            <person name="Singh A."/>
            <person name="Wilkins M.J."/>
            <person name="Williams K.H."/>
            <person name="Banfield J.F."/>
        </authorList>
    </citation>
    <scope>NUCLEOTIDE SEQUENCE [LARGE SCALE GENOMIC DNA]</scope>
</reference>
<feature type="region of interest" description="Disordered" evidence="1">
    <location>
        <begin position="1"/>
        <end position="22"/>
    </location>
</feature>
<proteinExistence type="predicted"/>
<feature type="transmembrane region" description="Helical" evidence="2">
    <location>
        <begin position="23"/>
        <end position="44"/>
    </location>
</feature>
<keyword evidence="2" id="KW-0472">Membrane</keyword>
<dbReference type="EMBL" id="LBYB01000005">
    <property type="protein sequence ID" value="KKR41929.1"/>
    <property type="molecule type" value="Genomic_DNA"/>
</dbReference>
<evidence type="ECO:0000256" key="2">
    <source>
        <dbReference type="SAM" id="Phobius"/>
    </source>
</evidence>
<dbReference type="AlphaFoldDB" id="A0A0G0QNB8"/>
<comment type="caution">
    <text evidence="3">The sequence shown here is derived from an EMBL/GenBank/DDBJ whole genome shotgun (WGS) entry which is preliminary data.</text>
</comment>
<name>A0A0G0QNB8_9BACT</name>
<evidence type="ECO:0000313" key="4">
    <source>
        <dbReference type="Proteomes" id="UP000034881"/>
    </source>
</evidence>
<evidence type="ECO:0000313" key="3">
    <source>
        <dbReference type="EMBL" id="KKR41929.1"/>
    </source>
</evidence>